<dbReference type="InterPro" id="IPR013691">
    <property type="entry name" value="MeTrfase_14"/>
</dbReference>
<accession>A0A6M3IV55</accession>
<dbReference type="Pfam" id="PF08484">
    <property type="entry name" value="Methyltransf_14"/>
    <property type="match status" value="1"/>
</dbReference>
<dbReference type="GO" id="GO:0032259">
    <property type="term" value="P:methylation"/>
    <property type="evidence" value="ECO:0007669"/>
    <property type="project" value="UniProtKB-KW"/>
</dbReference>
<gene>
    <name evidence="2" type="ORF">MM415B00949_0004</name>
</gene>
<keyword evidence="2" id="KW-0808">Transferase</keyword>
<evidence type="ECO:0000313" key="2">
    <source>
        <dbReference type="EMBL" id="QJA61380.1"/>
    </source>
</evidence>
<dbReference type="GO" id="GO:0008168">
    <property type="term" value="F:methyltransferase activity"/>
    <property type="evidence" value="ECO:0007669"/>
    <property type="project" value="UniProtKB-KW"/>
</dbReference>
<dbReference type="InterPro" id="IPR038576">
    <property type="entry name" value="Methyltransf_Zn-bd_dom_put_sf"/>
</dbReference>
<evidence type="ECO:0000259" key="1">
    <source>
        <dbReference type="Pfam" id="PF08484"/>
    </source>
</evidence>
<dbReference type="Gene3D" id="3.40.50.150">
    <property type="entry name" value="Vaccinia Virus protein VP39"/>
    <property type="match status" value="1"/>
</dbReference>
<dbReference type="Gene3D" id="6.20.50.110">
    <property type="entry name" value="Methyltransferase, zinc-binding domain"/>
    <property type="match status" value="1"/>
</dbReference>
<dbReference type="EMBL" id="MT141440">
    <property type="protein sequence ID" value="QJA61380.1"/>
    <property type="molecule type" value="Genomic_DNA"/>
</dbReference>
<name>A0A6M3IV55_9ZZZZ</name>
<keyword evidence="2" id="KW-0489">Methyltransferase</keyword>
<reference evidence="2" key="1">
    <citation type="submission" date="2020-03" db="EMBL/GenBank/DDBJ databases">
        <title>The deep terrestrial virosphere.</title>
        <authorList>
            <person name="Holmfeldt K."/>
            <person name="Nilsson E."/>
            <person name="Simone D."/>
            <person name="Lopez-Fernandez M."/>
            <person name="Wu X."/>
            <person name="de Brujin I."/>
            <person name="Lundin D."/>
            <person name="Andersson A."/>
            <person name="Bertilsson S."/>
            <person name="Dopson M."/>
        </authorList>
    </citation>
    <scope>NUCLEOTIDE SEQUENCE</scope>
    <source>
        <strain evidence="2">MM415B00949</strain>
    </source>
</reference>
<sequence>MRKCRISGDNLVPLFSLGELYVSDFISQGEEPNRDKHELKLMLSRTSGLVQLEHAPPLDLMYGKYWYRSGISNTMRVELKDIADTCVDAIRPIDGDVFLDIASNDGTLLSFVPDNIIKIGIDPADDSFQNEARKYADDAIQDYFTADVYKSGRYGAKKAKIITIIAMFYDLEDSPSFLDDIDEVMDDNGLLVLQLSYTPLMLQQLAFDNLCHEHICYYSLSSLKYLLDCKGFKILDCQLNDVNGGSFRIYIMKDKGDETKFRTHPYRDVAKFRVESILEYERSLKLNKEAIYLDFYRKVCELKDKTVSFIIRERERGKTIWGYGASTKGNTLLQWYGLNETHIDAIAERSTFKYGLKTIGSNIPIVSEDVMRDAQPDYLLILPWHFVKEFRQRESGYLSRGGKFIIPCPSFYIISDKGVEYDQ</sequence>
<dbReference type="Pfam" id="PF13489">
    <property type="entry name" value="Methyltransf_23"/>
    <property type="match status" value="1"/>
</dbReference>
<dbReference type="AlphaFoldDB" id="A0A6M3IV55"/>
<proteinExistence type="predicted"/>
<dbReference type="Gene3D" id="3.40.50.720">
    <property type="entry name" value="NAD(P)-binding Rossmann-like Domain"/>
    <property type="match status" value="1"/>
</dbReference>
<dbReference type="InterPro" id="IPR029063">
    <property type="entry name" value="SAM-dependent_MTases_sf"/>
</dbReference>
<feature type="domain" description="C-methyltransferase" evidence="1">
    <location>
        <begin position="242"/>
        <end position="409"/>
    </location>
</feature>
<organism evidence="2">
    <name type="scientific">viral metagenome</name>
    <dbReference type="NCBI Taxonomy" id="1070528"/>
    <lineage>
        <taxon>unclassified sequences</taxon>
        <taxon>metagenomes</taxon>
        <taxon>organismal metagenomes</taxon>
    </lineage>
</organism>
<protein>
    <submittedName>
        <fullName evidence="2">Putative methyltransferase</fullName>
    </submittedName>
</protein>
<dbReference type="SUPFAM" id="SSF53335">
    <property type="entry name" value="S-adenosyl-L-methionine-dependent methyltransferases"/>
    <property type="match status" value="1"/>
</dbReference>